<reference evidence="3 4" key="1">
    <citation type="journal article" date="2017" name="Gigascience">
        <title>Draft genome of the honey bee ectoparasitic mite, Tropilaelaps mercedesae, is shaped by the parasitic life history.</title>
        <authorList>
            <person name="Dong X."/>
            <person name="Armstrong S.D."/>
            <person name="Xia D."/>
            <person name="Makepeace B.L."/>
            <person name="Darby A.C."/>
            <person name="Kadowaki T."/>
        </authorList>
    </citation>
    <scope>NUCLEOTIDE SEQUENCE [LARGE SCALE GENOMIC DNA]</scope>
    <source>
        <strain evidence="3">Wuxi-XJTLU</strain>
    </source>
</reference>
<evidence type="ECO:0000259" key="2">
    <source>
        <dbReference type="PROSITE" id="PS50103"/>
    </source>
</evidence>
<evidence type="ECO:0000313" key="3">
    <source>
        <dbReference type="EMBL" id="OQR70164.1"/>
    </source>
</evidence>
<sequence length="480" mass="53693">SRKAIIANGVNNDHRSKTIRPGRTVLSSAVVENAKPSINDEQVAPSISPTLNAHTMEGAIRSPRRSMDVTNPDDDSSERFLNANQDLSVVGTGSTDYYLNESSYNSNCGNYSSDFFTEATSNLSAVSSTSYATASSHTPCGDKPIHGAESIRGPASDTCLSIADESLHHMKEDPDEGYVQHTCTDRQLQRAMRQVEITKEKNEQTAMRCMGFNPMGQCVLGDNCPFSHDKSVETGTQIPTSTMYEVPQAEFTIGETMFIKVFHVDETFGLYAVPMFGQMTLWEALRAHVAQSELIKIRGLLHETYDPLRRLARHSTHHTKLNRGMMVSVWLENQGPTLSGWHRGKLIRTDIYGGLADIFLVDHGREVRTTALDVFPLEDPFFKYPRQAFRCRLANVQPTEEAAPGQILSRLEGQTLTLRVKRLNADRDVEVDLFTECGIFSIAEHFIEEGLFRREPTSVNEKRLYFGRTSVLYSVEARRG</sequence>
<proteinExistence type="predicted"/>
<dbReference type="Gene3D" id="2.30.30.140">
    <property type="match status" value="1"/>
</dbReference>
<dbReference type="EMBL" id="MNPL01018438">
    <property type="protein sequence ID" value="OQR70164.1"/>
    <property type="molecule type" value="Genomic_DNA"/>
</dbReference>
<dbReference type="Proteomes" id="UP000192247">
    <property type="component" value="Unassembled WGS sequence"/>
</dbReference>
<dbReference type="InterPro" id="IPR000571">
    <property type="entry name" value="Znf_CCCH"/>
</dbReference>
<dbReference type="InterPro" id="IPR035437">
    <property type="entry name" value="SNase_OB-fold_sf"/>
</dbReference>
<dbReference type="InterPro" id="IPR002999">
    <property type="entry name" value="Tudor"/>
</dbReference>
<dbReference type="Pfam" id="PF00567">
    <property type="entry name" value="TUDOR"/>
    <property type="match status" value="1"/>
</dbReference>
<evidence type="ECO:0000313" key="4">
    <source>
        <dbReference type="Proteomes" id="UP000192247"/>
    </source>
</evidence>
<dbReference type="GO" id="GO:0005737">
    <property type="term" value="C:cytoplasm"/>
    <property type="evidence" value="ECO:0007669"/>
    <property type="project" value="UniProtKB-ARBA"/>
</dbReference>
<comment type="caution">
    <text evidence="3">The sequence shown here is derived from an EMBL/GenBank/DDBJ whole genome shotgun (WGS) entry which is preliminary data.</text>
</comment>
<dbReference type="Gene3D" id="2.40.50.90">
    <property type="match status" value="1"/>
</dbReference>
<organism evidence="3 4">
    <name type="scientific">Tropilaelaps mercedesae</name>
    <dbReference type="NCBI Taxonomy" id="418985"/>
    <lineage>
        <taxon>Eukaryota</taxon>
        <taxon>Metazoa</taxon>
        <taxon>Ecdysozoa</taxon>
        <taxon>Arthropoda</taxon>
        <taxon>Chelicerata</taxon>
        <taxon>Arachnida</taxon>
        <taxon>Acari</taxon>
        <taxon>Parasitiformes</taxon>
        <taxon>Mesostigmata</taxon>
        <taxon>Gamasina</taxon>
        <taxon>Dermanyssoidea</taxon>
        <taxon>Laelapidae</taxon>
        <taxon>Tropilaelaps</taxon>
    </lineage>
</organism>
<dbReference type="InParanoid" id="A0A1V9X9E4"/>
<dbReference type="SUPFAM" id="SSF63748">
    <property type="entry name" value="Tudor/PWWP/MBT"/>
    <property type="match status" value="1"/>
</dbReference>
<evidence type="ECO:0000256" key="1">
    <source>
        <dbReference type="PROSITE-ProRule" id="PRU00723"/>
    </source>
</evidence>
<dbReference type="AlphaFoldDB" id="A0A1V9X9E4"/>
<feature type="domain" description="C3H1-type" evidence="2">
    <location>
        <begin position="203"/>
        <end position="231"/>
    </location>
</feature>
<feature type="zinc finger region" description="C3H1-type" evidence="1">
    <location>
        <begin position="203"/>
        <end position="231"/>
    </location>
</feature>
<protein>
    <recommendedName>
        <fullName evidence="2">C3H1-type domain-containing protein</fullName>
    </recommendedName>
</protein>
<dbReference type="PROSITE" id="PS50103">
    <property type="entry name" value="ZF_C3H1"/>
    <property type="match status" value="1"/>
</dbReference>
<keyword evidence="4" id="KW-1185">Reference proteome</keyword>
<keyword evidence="1" id="KW-0863">Zinc-finger</keyword>
<dbReference type="GO" id="GO:0008270">
    <property type="term" value="F:zinc ion binding"/>
    <property type="evidence" value="ECO:0007669"/>
    <property type="project" value="UniProtKB-KW"/>
</dbReference>
<dbReference type="OrthoDB" id="6341445at2759"/>
<gene>
    <name evidence="3" type="ORF">BIW11_11810</name>
</gene>
<name>A0A1V9X9E4_9ACAR</name>
<keyword evidence="1" id="KW-0479">Metal-binding</keyword>
<accession>A0A1V9X9E4</accession>
<keyword evidence="1" id="KW-0862">Zinc</keyword>
<feature type="non-terminal residue" evidence="3">
    <location>
        <position position="1"/>
    </location>
</feature>